<comment type="caution">
    <text evidence="2">The sequence shown here is derived from an EMBL/GenBank/DDBJ whole genome shotgun (WGS) entry which is preliminary data.</text>
</comment>
<reference evidence="2 3" key="1">
    <citation type="submission" date="2022-05" db="EMBL/GenBank/DDBJ databases">
        <authorList>
            <consortium name="Genoscope - CEA"/>
            <person name="William W."/>
        </authorList>
    </citation>
    <scope>NUCLEOTIDE SEQUENCE [LARGE SCALE GENOMIC DNA]</scope>
</reference>
<organism evidence="2 3">
    <name type="scientific">Porites lobata</name>
    <dbReference type="NCBI Taxonomy" id="104759"/>
    <lineage>
        <taxon>Eukaryota</taxon>
        <taxon>Metazoa</taxon>
        <taxon>Cnidaria</taxon>
        <taxon>Anthozoa</taxon>
        <taxon>Hexacorallia</taxon>
        <taxon>Scleractinia</taxon>
        <taxon>Fungiina</taxon>
        <taxon>Poritidae</taxon>
        <taxon>Porites</taxon>
    </lineage>
</organism>
<keyword evidence="3" id="KW-1185">Reference proteome</keyword>
<protein>
    <submittedName>
        <fullName evidence="2">Uncharacterized protein</fullName>
    </submittedName>
</protein>
<evidence type="ECO:0000313" key="2">
    <source>
        <dbReference type="EMBL" id="CAH3139112.1"/>
    </source>
</evidence>
<proteinExistence type="predicted"/>
<name>A0ABN8PCQ5_9CNID</name>
<evidence type="ECO:0000256" key="1">
    <source>
        <dbReference type="SAM" id="MobiDB-lite"/>
    </source>
</evidence>
<feature type="compositionally biased region" description="Basic and acidic residues" evidence="1">
    <location>
        <begin position="219"/>
        <end position="244"/>
    </location>
</feature>
<feature type="compositionally biased region" description="Polar residues" evidence="1">
    <location>
        <begin position="204"/>
        <end position="213"/>
    </location>
</feature>
<dbReference type="EMBL" id="CALNXK010000062">
    <property type="protein sequence ID" value="CAH3139112.1"/>
    <property type="molecule type" value="Genomic_DNA"/>
</dbReference>
<feature type="compositionally biased region" description="Basic and acidic residues" evidence="1">
    <location>
        <begin position="183"/>
        <end position="203"/>
    </location>
</feature>
<dbReference type="Proteomes" id="UP001159405">
    <property type="component" value="Unassembled WGS sequence"/>
</dbReference>
<gene>
    <name evidence="2" type="ORF">PLOB_00040641</name>
</gene>
<evidence type="ECO:0000313" key="3">
    <source>
        <dbReference type="Proteomes" id="UP001159405"/>
    </source>
</evidence>
<accession>A0ABN8PCQ5</accession>
<sequence>MRGQLNHKWEICNPFWSTVSCKLFTTLQYCLVLSESSMATQFYIVEFPSEEEKFRGPYFVSANKVKEENGTTQVLWSVVDELMGSITEVYYEATCLKQGTKKECSDFFDLLKKNREHAEISYKWGVRSRRKPAKPDDYEFEGLAECSASGKPPTKKAKKTTTETPFNTCINKCVEDSEPFDPETERKAIMKKWTKEVLSKSEKPNTNSFSHQNSKSKKPPREDSRKQQRSQEEKINSSQKKSEI</sequence>
<feature type="region of interest" description="Disordered" evidence="1">
    <location>
        <begin position="177"/>
        <end position="244"/>
    </location>
</feature>
<dbReference type="PROSITE" id="PS51257">
    <property type="entry name" value="PROKAR_LIPOPROTEIN"/>
    <property type="match status" value="1"/>
</dbReference>